<gene>
    <name evidence="2" type="ORF">AK812_SmicGene16933</name>
</gene>
<feature type="region of interest" description="Disordered" evidence="1">
    <location>
        <begin position="1"/>
        <end position="70"/>
    </location>
</feature>
<dbReference type="OrthoDB" id="423854at2759"/>
<organism evidence="2 3">
    <name type="scientific">Symbiodinium microadriaticum</name>
    <name type="common">Dinoflagellate</name>
    <name type="synonym">Zooxanthella microadriatica</name>
    <dbReference type="NCBI Taxonomy" id="2951"/>
    <lineage>
        <taxon>Eukaryota</taxon>
        <taxon>Sar</taxon>
        <taxon>Alveolata</taxon>
        <taxon>Dinophyceae</taxon>
        <taxon>Suessiales</taxon>
        <taxon>Symbiodiniaceae</taxon>
        <taxon>Symbiodinium</taxon>
    </lineage>
</organism>
<proteinExistence type="predicted"/>
<comment type="caution">
    <text evidence="2">The sequence shown here is derived from an EMBL/GenBank/DDBJ whole genome shotgun (WGS) entry which is preliminary data.</text>
</comment>
<sequence>MSKVLVTVTTCRYGSGDDDGDDDHDDDDDEEQDEDEDEDEEDEDDEDEEDEEEDEDEKKDEDDNDDVVGGARNQTYHQFFYLLRATEPFDVVAVSPEWCITINGRFSQHWSQVLQPGEEACESIQFVSGLTLRGDEVVVAYGINDCESDLLVIPAATVLGMLRPVESDLNVSLDDIEML</sequence>
<dbReference type="AlphaFoldDB" id="A0A1Q9DZ24"/>
<accession>A0A1Q9DZ24</accession>
<keyword evidence="3" id="KW-1185">Reference proteome</keyword>
<dbReference type="Proteomes" id="UP000186817">
    <property type="component" value="Unassembled WGS sequence"/>
</dbReference>
<evidence type="ECO:0000313" key="2">
    <source>
        <dbReference type="EMBL" id="OLQ00397.1"/>
    </source>
</evidence>
<protein>
    <submittedName>
        <fullName evidence="2">Uncharacterized protein</fullName>
    </submittedName>
</protein>
<evidence type="ECO:0000313" key="3">
    <source>
        <dbReference type="Proteomes" id="UP000186817"/>
    </source>
</evidence>
<name>A0A1Q9DZ24_SYMMI</name>
<evidence type="ECO:0000256" key="1">
    <source>
        <dbReference type="SAM" id="MobiDB-lite"/>
    </source>
</evidence>
<dbReference type="EMBL" id="LSRX01000329">
    <property type="protein sequence ID" value="OLQ00397.1"/>
    <property type="molecule type" value="Genomic_DNA"/>
</dbReference>
<feature type="compositionally biased region" description="Acidic residues" evidence="1">
    <location>
        <begin position="16"/>
        <end position="66"/>
    </location>
</feature>
<reference evidence="2 3" key="1">
    <citation type="submission" date="2016-02" db="EMBL/GenBank/DDBJ databases">
        <title>Genome analysis of coral dinoflagellate symbionts highlights evolutionary adaptations to a symbiotic lifestyle.</title>
        <authorList>
            <person name="Aranda M."/>
            <person name="Li Y."/>
            <person name="Liew Y.J."/>
            <person name="Baumgarten S."/>
            <person name="Simakov O."/>
            <person name="Wilson M."/>
            <person name="Piel J."/>
            <person name="Ashoor H."/>
            <person name="Bougouffa S."/>
            <person name="Bajic V.B."/>
            <person name="Ryu T."/>
            <person name="Ravasi T."/>
            <person name="Bayer T."/>
            <person name="Micklem G."/>
            <person name="Kim H."/>
            <person name="Bhak J."/>
            <person name="Lajeunesse T.C."/>
            <person name="Voolstra C.R."/>
        </authorList>
    </citation>
    <scope>NUCLEOTIDE SEQUENCE [LARGE SCALE GENOMIC DNA]</scope>
    <source>
        <strain evidence="2 3">CCMP2467</strain>
    </source>
</reference>